<protein>
    <recommendedName>
        <fullName evidence="5">Salivary secreted protein</fullName>
    </recommendedName>
</protein>
<dbReference type="STRING" id="112268.A0A182VWW8"/>
<dbReference type="VEuPathDB" id="VectorBase:AMIN002567"/>
<evidence type="ECO:0000313" key="3">
    <source>
        <dbReference type="EnsemblMetazoa" id="AMIN002567-PA"/>
    </source>
</evidence>
<dbReference type="Proteomes" id="UP000075920">
    <property type="component" value="Unassembled WGS sequence"/>
</dbReference>
<evidence type="ECO:0000256" key="2">
    <source>
        <dbReference type="SAM" id="SignalP"/>
    </source>
</evidence>
<accession>A0A182VWW8</accession>
<dbReference type="EnsemblMetazoa" id="AMIN002567-RA">
    <property type="protein sequence ID" value="AMIN002567-PA"/>
    <property type="gene ID" value="AMIN002567"/>
</dbReference>
<reference evidence="4" key="1">
    <citation type="submission" date="2013-03" db="EMBL/GenBank/DDBJ databases">
        <title>The Genome Sequence of Anopheles minimus MINIMUS1.</title>
        <authorList>
            <consortium name="The Broad Institute Genomics Platform"/>
            <person name="Neafsey D.E."/>
            <person name="Walton C."/>
            <person name="Walker B."/>
            <person name="Young S.K."/>
            <person name="Zeng Q."/>
            <person name="Gargeya S."/>
            <person name="Fitzgerald M."/>
            <person name="Haas B."/>
            <person name="Abouelleil A."/>
            <person name="Allen A.W."/>
            <person name="Alvarado L."/>
            <person name="Arachchi H.M."/>
            <person name="Berlin A.M."/>
            <person name="Chapman S.B."/>
            <person name="Gainer-Dewar J."/>
            <person name="Goldberg J."/>
            <person name="Griggs A."/>
            <person name="Gujja S."/>
            <person name="Hansen M."/>
            <person name="Howarth C."/>
            <person name="Imamovic A."/>
            <person name="Ireland A."/>
            <person name="Larimer J."/>
            <person name="McCowan C."/>
            <person name="Murphy C."/>
            <person name="Pearson M."/>
            <person name="Poon T.W."/>
            <person name="Priest M."/>
            <person name="Roberts A."/>
            <person name="Saif S."/>
            <person name="Shea T."/>
            <person name="Sisk P."/>
            <person name="Sykes S."/>
            <person name="Wortman J."/>
            <person name="Nusbaum C."/>
            <person name="Birren B."/>
        </authorList>
    </citation>
    <scope>NUCLEOTIDE SEQUENCE [LARGE SCALE GENOMIC DNA]</scope>
    <source>
        <strain evidence="4">MINIMUS1</strain>
    </source>
</reference>
<keyword evidence="4" id="KW-1185">Reference proteome</keyword>
<keyword evidence="2" id="KW-0732">Signal</keyword>
<sequence length="102" mass="10289">MAFKVAAIAVLLTIVAINAAPQLDQLPSGMTTPAVGEIQAPVGGNQTNPGDLPNNMNTTVPANPAEGVGGAENATMPSNIGGGIPNQLGTRLANRLNRPNNH</sequence>
<feature type="compositionally biased region" description="Polar residues" evidence="1">
    <location>
        <begin position="44"/>
        <end position="61"/>
    </location>
</feature>
<feature type="region of interest" description="Disordered" evidence="1">
    <location>
        <begin position="34"/>
        <end position="102"/>
    </location>
</feature>
<feature type="signal peptide" evidence="2">
    <location>
        <begin position="1"/>
        <end position="19"/>
    </location>
</feature>
<reference evidence="3" key="2">
    <citation type="submission" date="2020-05" db="UniProtKB">
        <authorList>
            <consortium name="EnsemblMetazoa"/>
        </authorList>
    </citation>
    <scope>IDENTIFICATION</scope>
    <source>
        <strain evidence="3">MINIMUS1</strain>
    </source>
</reference>
<evidence type="ECO:0000256" key="1">
    <source>
        <dbReference type="SAM" id="MobiDB-lite"/>
    </source>
</evidence>
<name>A0A182VWW8_9DIPT</name>
<proteinExistence type="predicted"/>
<evidence type="ECO:0000313" key="4">
    <source>
        <dbReference type="Proteomes" id="UP000075920"/>
    </source>
</evidence>
<dbReference type="AlphaFoldDB" id="A0A182VWW8"/>
<evidence type="ECO:0008006" key="5">
    <source>
        <dbReference type="Google" id="ProtNLM"/>
    </source>
</evidence>
<feature type="chain" id="PRO_5008140379" description="Salivary secreted protein" evidence="2">
    <location>
        <begin position="20"/>
        <end position="102"/>
    </location>
</feature>
<organism evidence="3 4">
    <name type="scientific">Anopheles minimus</name>
    <dbReference type="NCBI Taxonomy" id="112268"/>
    <lineage>
        <taxon>Eukaryota</taxon>
        <taxon>Metazoa</taxon>
        <taxon>Ecdysozoa</taxon>
        <taxon>Arthropoda</taxon>
        <taxon>Hexapoda</taxon>
        <taxon>Insecta</taxon>
        <taxon>Pterygota</taxon>
        <taxon>Neoptera</taxon>
        <taxon>Endopterygota</taxon>
        <taxon>Diptera</taxon>
        <taxon>Nematocera</taxon>
        <taxon>Culicoidea</taxon>
        <taxon>Culicidae</taxon>
        <taxon>Anophelinae</taxon>
        <taxon>Anopheles</taxon>
    </lineage>
</organism>